<dbReference type="OrthoDB" id="9764271at2"/>
<evidence type="ECO:0000313" key="2">
    <source>
        <dbReference type="EMBL" id="SEB96514.1"/>
    </source>
</evidence>
<evidence type="ECO:0000256" key="1">
    <source>
        <dbReference type="SAM" id="SignalP"/>
    </source>
</evidence>
<organism evidence="2 3">
    <name type="scientific">Microbacterium hydrocarbonoxydans</name>
    <dbReference type="NCBI Taxonomy" id="273678"/>
    <lineage>
        <taxon>Bacteria</taxon>
        <taxon>Bacillati</taxon>
        <taxon>Actinomycetota</taxon>
        <taxon>Actinomycetes</taxon>
        <taxon>Micrococcales</taxon>
        <taxon>Microbacteriaceae</taxon>
        <taxon>Microbacterium</taxon>
    </lineage>
</organism>
<dbReference type="EMBL" id="FNSQ01000005">
    <property type="protein sequence ID" value="SEB96514.1"/>
    <property type="molecule type" value="Genomic_DNA"/>
</dbReference>
<keyword evidence="1" id="KW-0732">Signal</keyword>
<evidence type="ECO:0000313" key="3">
    <source>
        <dbReference type="Proteomes" id="UP000183750"/>
    </source>
</evidence>
<proteinExistence type="predicted"/>
<dbReference type="Proteomes" id="UP000183750">
    <property type="component" value="Unassembled WGS sequence"/>
</dbReference>
<accession>A0A1H4NN42</accession>
<name>A0A1H4NN42_9MICO</name>
<sequence>MRMPRILATIVATAALVVGVAVPAASASAASPASSAAIAASSGSVQAREVKTTLAGFSAGNIISDAVFTNKNTMTQAQIQSFFTSKVSKCQSGYVCLKDFKITSVTRQADAYCNGYTGAANETAARIIYRVAQSCNINPQVLIVMLQKEQGLITHTWPSAWRYNIALGQGCPDTAPCDPNFVGFFHQIYGAARQMQIYMEGKWFQWYAPGNTWNILYNPNASCGSGRVYVANKATAALYYYTPYQPNAAALRAGYGLGDSCSAYGNRNFYNYFTDWFGSTQSSQVGEGSQAISAAWAAAGGLKGSWGNRLDAPKCSGAAVCGHVFQNVIAYWQKGKPLILAKGAIAKWAISRGVSKVGYPNSAVVTVTENGGGTAQSFTKVLVNAGPSGIFSLSGLTRTEHGALGGVRESAGWPTSEKTCASGTDRCVQTFQNAVISEVGGRALSVTDASVLKTYNASGGVKGVLGIPTSKLVSSAASGGGKEQAFANGAVSMSGAGVYAVVGEIRKAHSRAGGVSGQLGWPTGEQKCGLAGGGCSQTFQHGTAYLSDTAGKYVVGDISEYFGAKGGPSGALGYPLGDTVSVSANGGGTAQSFAGGLVNAGPSGAFLMTGAIRTAHGAAGGVAGALGWPTGEQKCGLAGGGCSQSFQHGTIYLVGGKARIVRAGAGADYYGAKGGPSGALGYPLGDTVSVSANGGGTAQSFAGGLVNAGPSGAFLMTGAIRTAHGAAGGVAGALGWPTGEQKCGLAGGGCSQSFQHGTIYLVGGKARIVRAGAGADYYGAKGGPSGALGYPLGDTVSVSANGGGTAQSFAGGLVNAGPSGAFLMTGAIRTAHGAAGGVAGALGWPTGEQKCGLAGGGCSQSFQHGTIYLVGGKARIVRAGAGADYYGAKGGPSGALGYPLGDTVSVSANGGGTAQSFAGGLVNAGPSGAFLMTGAIRTAHGAAGGVAGALGWPTGEQKCGLAGGGCSQSFQNGTITVSGAGKVTIVRKG</sequence>
<dbReference type="InterPro" id="IPR013207">
    <property type="entry name" value="LGFP"/>
</dbReference>
<reference evidence="3" key="1">
    <citation type="submission" date="2016-10" db="EMBL/GenBank/DDBJ databases">
        <authorList>
            <person name="Varghese N."/>
            <person name="Submissions S."/>
        </authorList>
    </citation>
    <scope>NUCLEOTIDE SEQUENCE [LARGE SCALE GENOMIC DNA]</scope>
    <source>
        <strain evidence="3">DSM 16089</strain>
    </source>
</reference>
<dbReference type="Pfam" id="PF08310">
    <property type="entry name" value="LGFP"/>
    <property type="match status" value="10"/>
</dbReference>
<protein>
    <submittedName>
        <fullName evidence="2">Uncharacterized conserved protein, contains LGFP repeats</fullName>
    </submittedName>
</protein>
<keyword evidence="3" id="KW-1185">Reference proteome</keyword>
<gene>
    <name evidence="2" type="ORF">SAMN04489807_2525</name>
</gene>
<dbReference type="AlphaFoldDB" id="A0A1H4NN42"/>
<feature type="chain" id="PRO_5010190750" evidence="1">
    <location>
        <begin position="30"/>
        <end position="989"/>
    </location>
</feature>
<feature type="signal peptide" evidence="1">
    <location>
        <begin position="1"/>
        <end position="29"/>
    </location>
</feature>